<gene>
    <name evidence="3" type="ORF">KB893_015705</name>
    <name evidence="2" type="ORF">KB893_16095</name>
</gene>
<protein>
    <submittedName>
        <fullName evidence="2">DUF4198 domain-containing protein</fullName>
    </submittedName>
</protein>
<comment type="caution">
    <text evidence="2">The sequence shown here is derived from an EMBL/GenBank/DDBJ whole genome shotgun (WGS) entry which is preliminary data.</text>
</comment>
<evidence type="ECO:0000256" key="1">
    <source>
        <dbReference type="SAM" id="SignalP"/>
    </source>
</evidence>
<name>A0A8J7VY24_9GAMM</name>
<dbReference type="AlphaFoldDB" id="A0A8J7VY24"/>
<evidence type="ECO:0000313" key="4">
    <source>
        <dbReference type="Proteomes" id="UP000675747"/>
    </source>
</evidence>
<evidence type="ECO:0000313" key="3">
    <source>
        <dbReference type="EMBL" id="MBS7458585.1"/>
    </source>
</evidence>
<evidence type="ECO:0000313" key="2">
    <source>
        <dbReference type="EMBL" id="MBR0564016.1"/>
    </source>
</evidence>
<keyword evidence="4" id="KW-1185">Reference proteome</keyword>
<feature type="chain" id="PRO_5042774293" evidence="1">
    <location>
        <begin position="21"/>
        <end position="264"/>
    </location>
</feature>
<dbReference type="Pfam" id="PF10670">
    <property type="entry name" value="DUF4198"/>
    <property type="match status" value="1"/>
</dbReference>
<accession>A0A8J7VY24</accession>
<keyword evidence="1" id="KW-0732">Signal</keyword>
<sequence length="264" mass="28433">MKSCWWSAALAAAMSFSVSAHTPYLAPSAFAVRAGDAIALDASFAETFFVPEVAFDAEAFAVRAPDGGSVKPDVVEILKARTVVEHALAQGEGTYRFSTGPRHGALFRTWEVDGERESSRDPDVRIPDGAKVLANFQSLTLAETYVTAGAPTRTALAPRGSGLELVALTHPNDLYVGESFEFEIRYDGAPLAGQQVEVTEAVWTSDREPATTTLVTDAQGRARLDLDRAGTWIALTRHRTKAPDGAPVDEISNSYTLTFQVLQQ</sequence>
<proteinExistence type="predicted"/>
<organism evidence="2">
    <name type="scientific">Coralloluteibacterium stylophorae</name>
    <dbReference type="NCBI Taxonomy" id="1776034"/>
    <lineage>
        <taxon>Bacteria</taxon>
        <taxon>Pseudomonadati</taxon>
        <taxon>Pseudomonadota</taxon>
        <taxon>Gammaproteobacteria</taxon>
        <taxon>Lysobacterales</taxon>
        <taxon>Lysobacteraceae</taxon>
        <taxon>Coralloluteibacterium</taxon>
    </lineage>
</organism>
<reference evidence="2" key="2">
    <citation type="submission" date="2021-04" db="EMBL/GenBank/DDBJ databases">
        <authorList>
            <person name="Karlyshev A.V."/>
        </authorList>
    </citation>
    <scope>NUCLEOTIDE SEQUENCE</scope>
    <source>
        <strain evidence="2">LMG 29479</strain>
    </source>
</reference>
<feature type="signal peptide" evidence="1">
    <location>
        <begin position="1"/>
        <end position="20"/>
    </location>
</feature>
<dbReference type="Proteomes" id="UP000675747">
    <property type="component" value="Unassembled WGS sequence"/>
</dbReference>
<dbReference type="InterPro" id="IPR019613">
    <property type="entry name" value="DUF4198"/>
</dbReference>
<reference evidence="3 4" key="1">
    <citation type="journal article" date="2021" name="Microbiol. Resour. Announc.">
        <title>Draft Genome Sequence of Coralloluteibacterium stylophorae LMG 29479T.</title>
        <authorList>
            <person name="Karlyshev A.V."/>
            <person name="Kudryashova E.B."/>
            <person name="Ariskina E.V."/>
            <person name="Conroy A.P."/>
            <person name="Abidueva E.Y."/>
        </authorList>
    </citation>
    <scope>NUCLEOTIDE SEQUENCE [LARGE SCALE GENOMIC DNA]</scope>
    <source>
        <strain evidence="3 4">LMG 29479</strain>
    </source>
</reference>
<dbReference type="EMBL" id="JAGQFT010000220">
    <property type="protein sequence ID" value="MBR0564016.1"/>
    <property type="molecule type" value="Genomic_DNA"/>
</dbReference>
<dbReference type="EMBL" id="JAGQFT020000012">
    <property type="protein sequence ID" value="MBS7458585.1"/>
    <property type="molecule type" value="Genomic_DNA"/>
</dbReference>